<feature type="transmembrane region" description="Helical" evidence="6">
    <location>
        <begin position="366"/>
        <end position="390"/>
    </location>
</feature>
<feature type="transmembrane region" description="Helical" evidence="6">
    <location>
        <begin position="318"/>
        <end position="346"/>
    </location>
</feature>
<evidence type="ECO:0000256" key="4">
    <source>
        <dbReference type="ARBA" id="ARBA00022989"/>
    </source>
</evidence>
<dbReference type="InterPro" id="IPR051447">
    <property type="entry name" value="Lipoprotein-release_system"/>
</dbReference>
<reference evidence="9" key="1">
    <citation type="submission" date="2018-06" db="EMBL/GenBank/DDBJ databases">
        <authorList>
            <person name="Zhirakovskaya E."/>
        </authorList>
    </citation>
    <scope>NUCLEOTIDE SEQUENCE</scope>
</reference>
<proteinExistence type="predicted"/>
<gene>
    <name evidence="9" type="ORF">MNBD_GAMMA25-306</name>
</gene>
<keyword evidence="2" id="KW-1003">Cell membrane</keyword>
<evidence type="ECO:0000256" key="2">
    <source>
        <dbReference type="ARBA" id="ARBA00022475"/>
    </source>
</evidence>
<name>A0A3B1BJ48_9ZZZZ</name>
<evidence type="ECO:0000256" key="1">
    <source>
        <dbReference type="ARBA" id="ARBA00004651"/>
    </source>
</evidence>
<feature type="domain" description="MacB-like periplasmic core" evidence="8">
    <location>
        <begin position="18"/>
        <end position="241"/>
    </location>
</feature>
<keyword evidence="4 6" id="KW-1133">Transmembrane helix</keyword>
<dbReference type="PANTHER" id="PTHR30489">
    <property type="entry name" value="LIPOPROTEIN-RELEASING SYSTEM TRANSMEMBRANE PROTEIN LOLE"/>
    <property type="match status" value="1"/>
</dbReference>
<dbReference type="EMBL" id="UOFY01000052">
    <property type="protein sequence ID" value="VAX10590.1"/>
    <property type="molecule type" value="Genomic_DNA"/>
</dbReference>
<dbReference type="Pfam" id="PF12704">
    <property type="entry name" value="MacB_PCD"/>
    <property type="match status" value="1"/>
</dbReference>
<evidence type="ECO:0000256" key="5">
    <source>
        <dbReference type="ARBA" id="ARBA00023136"/>
    </source>
</evidence>
<dbReference type="Pfam" id="PF02687">
    <property type="entry name" value="FtsX"/>
    <property type="match status" value="1"/>
</dbReference>
<evidence type="ECO:0000259" key="7">
    <source>
        <dbReference type="Pfam" id="PF02687"/>
    </source>
</evidence>
<dbReference type="GO" id="GO:0044874">
    <property type="term" value="P:lipoprotein localization to outer membrane"/>
    <property type="evidence" value="ECO:0007669"/>
    <property type="project" value="TreeGrafter"/>
</dbReference>
<dbReference type="InterPro" id="IPR025857">
    <property type="entry name" value="MacB_PCD"/>
</dbReference>
<dbReference type="PANTHER" id="PTHR30489:SF0">
    <property type="entry name" value="LIPOPROTEIN-RELEASING SYSTEM TRANSMEMBRANE PROTEIN LOLE"/>
    <property type="match status" value="1"/>
</dbReference>
<protein>
    <submittedName>
        <fullName evidence="9">Uncharacterized protein</fullName>
    </submittedName>
</protein>
<keyword evidence="3 6" id="KW-0812">Transmembrane</keyword>
<dbReference type="InterPro" id="IPR003838">
    <property type="entry name" value="ABC3_permease_C"/>
</dbReference>
<feature type="domain" description="ABC3 transporter permease C-terminal" evidence="7">
    <location>
        <begin position="275"/>
        <end position="397"/>
    </location>
</feature>
<evidence type="ECO:0000256" key="6">
    <source>
        <dbReference type="SAM" id="Phobius"/>
    </source>
</evidence>
<dbReference type="GO" id="GO:0098797">
    <property type="term" value="C:plasma membrane protein complex"/>
    <property type="evidence" value="ECO:0007669"/>
    <property type="project" value="TreeGrafter"/>
</dbReference>
<feature type="transmembrane region" description="Helical" evidence="6">
    <location>
        <begin position="271"/>
        <end position="297"/>
    </location>
</feature>
<comment type="subcellular location">
    <subcellularLocation>
        <location evidence="1">Cell membrane</location>
        <topology evidence="1">Multi-pass membrane protein</topology>
    </subcellularLocation>
</comment>
<keyword evidence="5 6" id="KW-0472">Membrane</keyword>
<organism evidence="9">
    <name type="scientific">hydrothermal vent metagenome</name>
    <dbReference type="NCBI Taxonomy" id="652676"/>
    <lineage>
        <taxon>unclassified sequences</taxon>
        <taxon>metagenomes</taxon>
        <taxon>ecological metagenomes</taxon>
    </lineage>
</organism>
<accession>A0A3B1BJ48</accession>
<dbReference type="AlphaFoldDB" id="A0A3B1BJ48"/>
<evidence type="ECO:0000313" key="9">
    <source>
        <dbReference type="EMBL" id="VAX10590.1"/>
    </source>
</evidence>
<evidence type="ECO:0000259" key="8">
    <source>
        <dbReference type="Pfam" id="PF12704"/>
    </source>
</evidence>
<evidence type="ECO:0000256" key="3">
    <source>
        <dbReference type="ARBA" id="ARBA00022692"/>
    </source>
</evidence>
<sequence>MMWLKFALRNIYKNRRRSAATILAVALGFCSISLFHGYTQETYDGVATSIIHGAGVGHLTIFKQGFSERGRLEPEKYLFNEQEVSEIQNMVTSLPHVVLATPRLNVAGLVSNGKISTIFLAQGVVPEDDAQLRGIFMADDGGLDSDTPSAVQMASDLAAILELAPGDNAVIMGNTLLGMVNALDVDVRNIYNTGVDATNDKFIRMPLTHAQLFYDTQGADKLVVLLNDIQYIPMVKQQLQTLAVRKALDIEIKTWDELSAFYHQLKTMFDMIFLFIFIIVIIVAVMSVINTMSMTVIERIREIGTLRAIGVRRAGIKWLFSVEGGVLGMIGSMVGIIMTLLVHYLIKAMALTFTPPSSTAVVTLNVQLDMGFMLVLSLLLILLALLSAFFPAKRAASSAIVDTLGHV</sequence>